<dbReference type="EMBL" id="POSP01000001">
    <property type="protein sequence ID" value="PND40118.1"/>
    <property type="molecule type" value="Genomic_DNA"/>
</dbReference>
<evidence type="ECO:0000313" key="1">
    <source>
        <dbReference type="EMBL" id="PND40118.1"/>
    </source>
</evidence>
<organism evidence="1 2">
    <name type="scientific">Kinneretia aquatilis</name>
    <dbReference type="NCBI Taxonomy" id="2070761"/>
    <lineage>
        <taxon>Bacteria</taxon>
        <taxon>Pseudomonadati</taxon>
        <taxon>Pseudomonadota</taxon>
        <taxon>Betaproteobacteria</taxon>
        <taxon>Burkholderiales</taxon>
        <taxon>Sphaerotilaceae</taxon>
        <taxon>Roseateles</taxon>
    </lineage>
</organism>
<gene>
    <name evidence="1" type="ORF">C1O66_01650</name>
</gene>
<proteinExistence type="predicted"/>
<sequence>MNLILERTDRVPFFTDMRATLHALGISASDFDWYLSDVETNYYGEDFSPQDQWITGVELRRLLECNEIQFIWAVFSAVPVGHRPTVLAAPYVQGNPDFWTGSEVGPQLQGAVFEIACWDSSATILVGLPEVAQQRFLAAFPETDSIQNAVLRRAG</sequence>
<evidence type="ECO:0000313" key="2">
    <source>
        <dbReference type="Proteomes" id="UP000235916"/>
    </source>
</evidence>
<reference evidence="1 2" key="1">
    <citation type="submission" date="2018-01" db="EMBL/GenBank/DDBJ databases">
        <title>Draft genome sequence of Paucibacter aquatile CR182 isolated from freshwater of the Nakdong River.</title>
        <authorList>
            <person name="Choi A."/>
            <person name="Chung E.J."/>
        </authorList>
    </citation>
    <scope>NUCLEOTIDE SEQUENCE [LARGE SCALE GENOMIC DNA]</scope>
    <source>
        <strain evidence="1 2">CR182</strain>
    </source>
</reference>
<dbReference type="AlphaFoldDB" id="A0A2N8L339"/>
<protein>
    <submittedName>
        <fullName evidence="1">Uncharacterized protein</fullName>
    </submittedName>
</protein>
<dbReference type="Proteomes" id="UP000235916">
    <property type="component" value="Unassembled WGS sequence"/>
</dbReference>
<comment type="caution">
    <text evidence="1">The sequence shown here is derived from an EMBL/GenBank/DDBJ whole genome shotgun (WGS) entry which is preliminary data.</text>
</comment>
<keyword evidence="2" id="KW-1185">Reference proteome</keyword>
<accession>A0A2N8L339</accession>
<dbReference type="RefSeq" id="WP_102766253.1">
    <property type="nucleotide sequence ID" value="NZ_POSP01000001.1"/>
</dbReference>
<dbReference type="OrthoDB" id="797474at2"/>
<name>A0A2N8L339_9BURK</name>